<accession>A0AB39QM19</accession>
<dbReference type="InterPro" id="IPR056681">
    <property type="entry name" value="DUF7779"/>
</dbReference>
<dbReference type="NCBIfam" id="NF047398">
    <property type="entry name" value="AAA_KGGVGR"/>
    <property type="match status" value="1"/>
</dbReference>
<evidence type="ECO:0000313" key="3">
    <source>
        <dbReference type="EMBL" id="XDQ43431.1"/>
    </source>
</evidence>
<dbReference type="Pfam" id="PF13424">
    <property type="entry name" value="TPR_12"/>
    <property type="match status" value="3"/>
</dbReference>
<dbReference type="PANTHER" id="PTHR46082:SF6">
    <property type="entry name" value="AAA+ ATPASE DOMAIN-CONTAINING PROTEIN-RELATED"/>
    <property type="match status" value="1"/>
</dbReference>
<dbReference type="RefSeq" id="WP_369222564.1">
    <property type="nucleotide sequence ID" value="NZ_CP163441.1"/>
</dbReference>
<organism evidence="3">
    <name type="scientific">Streptomyces sp. R39</name>
    <dbReference type="NCBI Taxonomy" id="3238631"/>
    <lineage>
        <taxon>Bacteria</taxon>
        <taxon>Bacillati</taxon>
        <taxon>Actinomycetota</taxon>
        <taxon>Actinomycetes</taxon>
        <taxon>Kitasatosporales</taxon>
        <taxon>Streptomycetaceae</taxon>
        <taxon>Streptomyces</taxon>
    </lineage>
</organism>
<dbReference type="InterPro" id="IPR053137">
    <property type="entry name" value="NLR-like"/>
</dbReference>
<dbReference type="Gene3D" id="1.25.40.10">
    <property type="entry name" value="Tetratricopeptide repeat domain"/>
    <property type="match status" value="3"/>
</dbReference>
<protein>
    <submittedName>
        <fullName evidence="3">FxSxx-COOH system tetratricopeptide repeat protein</fullName>
    </submittedName>
</protein>
<dbReference type="InterPro" id="IPR011990">
    <property type="entry name" value="TPR-like_helical_dom_sf"/>
</dbReference>
<reference evidence="3" key="1">
    <citation type="submission" date="2024-07" db="EMBL/GenBank/DDBJ databases">
        <authorList>
            <person name="Yu S.T."/>
        </authorList>
    </citation>
    <scope>NUCLEOTIDE SEQUENCE</scope>
    <source>
        <strain evidence="3">R39</strain>
    </source>
</reference>
<evidence type="ECO:0000259" key="2">
    <source>
        <dbReference type="Pfam" id="PF25000"/>
    </source>
</evidence>
<dbReference type="InterPro" id="IPR011717">
    <property type="entry name" value="TPR-4"/>
</dbReference>
<dbReference type="GO" id="GO:0042802">
    <property type="term" value="F:identical protein binding"/>
    <property type="evidence" value="ECO:0007669"/>
    <property type="project" value="InterPro"/>
</dbReference>
<dbReference type="Gene3D" id="3.40.50.300">
    <property type="entry name" value="P-loop containing nucleotide triphosphate hydrolases"/>
    <property type="match status" value="2"/>
</dbReference>
<sequence length="1309" mass="145090">MTAARDGRIITFYSYKGGTGRTMALANTAWILAANGKRVLAVDWDLEAPGLDRFFHPFLDPNVLAATGGVLNILQDYAWAATDGITRTGPWHLEFADVEQHAVSLSPERQGLGFEKGGSLDFLSAGKQFRAYTGTASSLEWDNFYDRLGGGMFLEALRDSMKRSYDYVLIDSRTGRSDTADICTLQMPDLLVDCFTFSDQALDGAADVAYSVGDESRKRRIRVLPVPMRVDDGEKDKVEAGRAVARAKFAGLPKGPGGERLSADDITAYWGSVEIPYKPYYAYEETLAVVGDKKGDPKSLLAAFERLTAFVTDNEVTSLPPIPDPARLRCRDAFIRRRPQTSAVRVEIAYAAENRMWADWAESLLKRAGCAVALHDLATGPLGGPAPGTRALVLWSKALYDSRHTEDLPGPAAGGDALPGSLIPVRVDEVQPPESYQHQADLVDLHGLDEPGCEAALLGALELPAQLPKGGPAAPRFPGHVPDHWNVPQRNSTFTGRGYILEKVREQLRSGMTAVLPQHQALFGMGGVGKTQIALEYVHRFGADYDLVWWVPSENVDNVVASLAELGSRIGAPGGEDMALASKETVRMLSRGNPTKRWILVFDNADDPEDLAGYMPTTGGGHILVTSRNQAWSDKGQTLQVDVFQRQESKEHLSRRAPGLTSAEADQVAEAVGDLPLAVEQAGAWLAETAMPTAEYLRRLTEETAAVMGLNQPSDYPETVAATWNISIERLKERSPASVRLLQLCAFLAAEPISSELLYDSDEMLSALRLTESMLIGQLVREIGKLALAKVDQINRSIQVHRLVQAVIRSQMTEEERRKARHTVHEILRGARPKGDEPTDNRENWAQFDIIWPHLTASDVRNCTEAEPRRLLIDRVRYLWKRGEFPRAQRLAEELLDHWREPLGEDDEQYLYLRCQLANVLRSQGLYVEAREMDDDVLRRQRRLLGDRHPHTFITTSGLSSDLAALGEYTKAVELAKEAHEGFSDLFYEAHPRTLNAANNLALALRMVGRYRDALLIDEVTLARRTQVHGADHIYTLSSAENLGRDLREVGEYQASVAMLSRAYEQHKRVLGEEFPGTLRCAKSLAVSLRRAGRLEDARQLTSETLKQYRAQYTAPTPDSLACELNLAADLFAAEDPEAARDVAQKVLTEYVKKPGEAHPYTQTAMNNLAVFHWGCGDREKAEEVFQKVLERMTEVLGAHHPHTQFCSANYAIVLAQSGRLEEAWQRERLSIDALRADLGADHPEALAVVSNGALTLSALGRPDEARTLREEAVSRLQGQREKLGENNGITRFALEERRVYRDLEPLAV</sequence>
<dbReference type="SUPFAM" id="SSF52540">
    <property type="entry name" value="P-loop containing nucleoside triphosphate hydrolases"/>
    <property type="match status" value="2"/>
</dbReference>
<dbReference type="Pfam" id="PF00931">
    <property type="entry name" value="NB-ARC"/>
    <property type="match status" value="1"/>
</dbReference>
<feature type="domain" description="DUF7779" evidence="2">
    <location>
        <begin position="731"/>
        <end position="816"/>
    </location>
</feature>
<evidence type="ECO:0000259" key="1">
    <source>
        <dbReference type="Pfam" id="PF00931"/>
    </source>
</evidence>
<dbReference type="Pfam" id="PF25000">
    <property type="entry name" value="DUF7779"/>
    <property type="match status" value="1"/>
</dbReference>
<dbReference type="InterPro" id="IPR002182">
    <property type="entry name" value="NB-ARC"/>
</dbReference>
<dbReference type="NCBIfam" id="NF040586">
    <property type="entry name" value="FxSxx_TPR"/>
    <property type="match status" value="1"/>
</dbReference>
<dbReference type="PANTHER" id="PTHR46082">
    <property type="entry name" value="ATP/GTP-BINDING PROTEIN-RELATED"/>
    <property type="match status" value="1"/>
</dbReference>
<dbReference type="GO" id="GO:0043531">
    <property type="term" value="F:ADP binding"/>
    <property type="evidence" value="ECO:0007669"/>
    <property type="project" value="InterPro"/>
</dbReference>
<proteinExistence type="predicted"/>
<dbReference type="EMBL" id="CP163441">
    <property type="protein sequence ID" value="XDQ43431.1"/>
    <property type="molecule type" value="Genomic_DNA"/>
</dbReference>
<name>A0AB39QM19_9ACTN</name>
<dbReference type="SUPFAM" id="SSF48452">
    <property type="entry name" value="TPR-like"/>
    <property type="match status" value="2"/>
</dbReference>
<dbReference type="Pfam" id="PF07721">
    <property type="entry name" value="TPR_4"/>
    <property type="match status" value="2"/>
</dbReference>
<feature type="domain" description="NB-ARC" evidence="1">
    <location>
        <begin position="517"/>
        <end position="649"/>
    </location>
</feature>
<gene>
    <name evidence="3" type="primary">fxsT</name>
    <name evidence="3" type="ORF">AB5J52_14810</name>
</gene>
<dbReference type="InterPro" id="IPR027417">
    <property type="entry name" value="P-loop_NTPase"/>
</dbReference>